<protein>
    <recommendedName>
        <fullName evidence="4">HK97 gp10 family phage protein</fullName>
    </recommendedName>
</protein>
<comment type="caution">
    <text evidence="2">The sequence shown here is derived from an EMBL/GenBank/DDBJ whole genome shotgun (WGS) entry which is preliminary data.</text>
</comment>
<gene>
    <name evidence="2" type="ORF">DFJ66_0281</name>
</gene>
<proteinExistence type="predicted"/>
<sequence length="190" mass="20599">MAKRYVEIEGTADFKTVARKLREAGDGQVAKEMGKALKASASPLVEDAQRRVQSLAVAGVRGGASARAARAAKALGRRKRLTEKAKQKAHRGSGLRATVARATSAKVTTGARSATMRVRAAASKMPADQRKLPRYLNTGRWRHPVFGQKDKPWVTQVAPPAWFDDAAEAKGPEARDQAIKVVAEYLERIV</sequence>
<dbReference type="EMBL" id="RBXR01000001">
    <property type="protein sequence ID" value="RKT67113.1"/>
    <property type="molecule type" value="Genomic_DNA"/>
</dbReference>
<evidence type="ECO:0000313" key="2">
    <source>
        <dbReference type="EMBL" id="RKT67113.1"/>
    </source>
</evidence>
<accession>A0A495X3D6</accession>
<feature type="compositionally biased region" description="Basic residues" evidence="1">
    <location>
        <begin position="75"/>
        <end position="93"/>
    </location>
</feature>
<dbReference type="AlphaFoldDB" id="A0A495X3D6"/>
<evidence type="ECO:0000256" key="1">
    <source>
        <dbReference type="SAM" id="MobiDB-lite"/>
    </source>
</evidence>
<evidence type="ECO:0008006" key="4">
    <source>
        <dbReference type="Google" id="ProtNLM"/>
    </source>
</evidence>
<dbReference type="Proteomes" id="UP000272729">
    <property type="component" value="Unassembled WGS sequence"/>
</dbReference>
<name>A0A495X3D6_9PSEU</name>
<dbReference type="RefSeq" id="WP_121217175.1">
    <property type="nucleotide sequence ID" value="NZ_JBIUBA010000046.1"/>
</dbReference>
<keyword evidence="3" id="KW-1185">Reference proteome</keyword>
<reference evidence="2 3" key="1">
    <citation type="submission" date="2018-10" db="EMBL/GenBank/DDBJ databases">
        <title>Sequencing the genomes of 1000 actinobacteria strains.</title>
        <authorList>
            <person name="Klenk H.-P."/>
        </authorList>
    </citation>
    <scope>NUCLEOTIDE SEQUENCE [LARGE SCALE GENOMIC DNA]</scope>
    <source>
        <strain evidence="2 3">DSM 43911</strain>
    </source>
</reference>
<evidence type="ECO:0000313" key="3">
    <source>
        <dbReference type="Proteomes" id="UP000272729"/>
    </source>
</evidence>
<dbReference type="OrthoDB" id="3431442at2"/>
<organism evidence="2 3">
    <name type="scientific">Saccharothrix variisporea</name>
    <dbReference type="NCBI Taxonomy" id="543527"/>
    <lineage>
        <taxon>Bacteria</taxon>
        <taxon>Bacillati</taxon>
        <taxon>Actinomycetota</taxon>
        <taxon>Actinomycetes</taxon>
        <taxon>Pseudonocardiales</taxon>
        <taxon>Pseudonocardiaceae</taxon>
        <taxon>Saccharothrix</taxon>
    </lineage>
</organism>
<feature type="region of interest" description="Disordered" evidence="1">
    <location>
        <begin position="75"/>
        <end position="95"/>
    </location>
</feature>